<keyword evidence="9" id="KW-1185">Reference proteome</keyword>
<feature type="transmembrane region" description="Helical" evidence="6">
    <location>
        <begin position="90"/>
        <end position="109"/>
    </location>
</feature>
<keyword evidence="4 6" id="KW-1133">Transmembrane helix</keyword>
<dbReference type="GO" id="GO:0031460">
    <property type="term" value="P:glycine betaine transport"/>
    <property type="evidence" value="ECO:0007669"/>
    <property type="project" value="TreeGrafter"/>
</dbReference>
<feature type="transmembrane region" description="Helical" evidence="6">
    <location>
        <begin position="28"/>
        <end position="50"/>
    </location>
</feature>
<proteinExistence type="inferred from homology"/>
<dbReference type="InterPro" id="IPR000515">
    <property type="entry name" value="MetI-like"/>
</dbReference>
<accession>A0A4U6QLP8</accession>
<dbReference type="GO" id="GO:0055085">
    <property type="term" value="P:transmembrane transport"/>
    <property type="evidence" value="ECO:0007669"/>
    <property type="project" value="InterPro"/>
</dbReference>
<dbReference type="InterPro" id="IPR035906">
    <property type="entry name" value="MetI-like_sf"/>
</dbReference>
<comment type="similarity">
    <text evidence="6">Belongs to the binding-protein-dependent transport system permease family.</text>
</comment>
<dbReference type="Proteomes" id="UP000306985">
    <property type="component" value="Unassembled WGS sequence"/>
</dbReference>
<comment type="subcellular location">
    <subcellularLocation>
        <location evidence="6">Cell membrane</location>
        <topology evidence="6">Multi-pass membrane protein</topology>
    </subcellularLocation>
    <subcellularLocation>
        <location evidence="1">Membrane</location>
        <topology evidence="1">Multi-pass membrane protein</topology>
    </subcellularLocation>
</comment>
<dbReference type="GO" id="GO:0005886">
    <property type="term" value="C:plasma membrane"/>
    <property type="evidence" value="ECO:0007669"/>
    <property type="project" value="UniProtKB-SubCell"/>
</dbReference>
<dbReference type="Pfam" id="PF00528">
    <property type="entry name" value="BPD_transp_1"/>
    <property type="match status" value="1"/>
</dbReference>
<feature type="transmembrane region" description="Helical" evidence="6">
    <location>
        <begin position="157"/>
        <end position="181"/>
    </location>
</feature>
<dbReference type="RefSeq" id="WP_137448795.1">
    <property type="nucleotide sequence ID" value="NZ_SZZH01000001.1"/>
</dbReference>
<keyword evidence="2 6" id="KW-0813">Transport</keyword>
<dbReference type="EMBL" id="SZZH01000001">
    <property type="protein sequence ID" value="TKV61490.1"/>
    <property type="molecule type" value="Genomic_DNA"/>
</dbReference>
<feature type="transmembrane region" description="Helical" evidence="6">
    <location>
        <begin position="193"/>
        <end position="218"/>
    </location>
</feature>
<evidence type="ECO:0000256" key="5">
    <source>
        <dbReference type="ARBA" id="ARBA00023136"/>
    </source>
</evidence>
<comment type="caution">
    <text evidence="8">The sequence shown here is derived from an EMBL/GenBank/DDBJ whole genome shotgun (WGS) entry which is preliminary data.</text>
</comment>
<dbReference type="PANTHER" id="PTHR30177">
    <property type="entry name" value="GLYCINE BETAINE/L-PROLINE TRANSPORT SYSTEM PERMEASE PROTEIN PROW"/>
    <property type="match status" value="1"/>
</dbReference>
<keyword evidence="5 6" id="KW-0472">Membrane</keyword>
<dbReference type="AlphaFoldDB" id="A0A4U6QLP8"/>
<evidence type="ECO:0000256" key="3">
    <source>
        <dbReference type="ARBA" id="ARBA00022692"/>
    </source>
</evidence>
<gene>
    <name evidence="8" type="ORF">FDO65_07920</name>
</gene>
<evidence type="ECO:0000313" key="8">
    <source>
        <dbReference type="EMBL" id="TKV61490.1"/>
    </source>
</evidence>
<name>A0A4U6QLP8_9ACTN</name>
<feature type="transmembrane region" description="Helical" evidence="6">
    <location>
        <begin position="62"/>
        <end position="84"/>
    </location>
</feature>
<keyword evidence="3 6" id="KW-0812">Transmembrane</keyword>
<reference evidence="8 9" key="1">
    <citation type="submission" date="2019-05" db="EMBL/GenBank/DDBJ databases">
        <title>Nakamurella sp. N5BH11, whole genome shotgun sequence.</title>
        <authorList>
            <person name="Tuo L."/>
        </authorList>
    </citation>
    <scope>NUCLEOTIDE SEQUENCE [LARGE SCALE GENOMIC DNA]</scope>
    <source>
        <strain evidence="8 9">N5BH11</strain>
    </source>
</reference>
<sequence>MNAGWRWLTDGSHWTGADGVWTRLGEHLWYTLLALVIAAVIALPIGALIGHTGKGTALVTGLANALRAIPTFGLLILLALYGLTNLRGEFALLGPTIVVLVILAIPPILSNTYAGIAAVDPAVRDAAKGMGMTGRGALFRVELPLALPLILSGLRSAFLQVVATATIAAFVSLGGFGRYVVDGLAQQDYAKVVGGAVLVALLAIIGDRLIALVGHFVVSPGLTGRRVSGRATTADLVVPAESDKPQDSEAAVLRTVDAGGKH</sequence>
<feature type="domain" description="ABC transmembrane type-1" evidence="7">
    <location>
        <begin position="28"/>
        <end position="210"/>
    </location>
</feature>
<evidence type="ECO:0000256" key="1">
    <source>
        <dbReference type="ARBA" id="ARBA00004141"/>
    </source>
</evidence>
<evidence type="ECO:0000256" key="4">
    <source>
        <dbReference type="ARBA" id="ARBA00022989"/>
    </source>
</evidence>
<protein>
    <submittedName>
        <fullName evidence="8">ABC transporter permease</fullName>
    </submittedName>
</protein>
<evidence type="ECO:0000259" key="7">
    <source>
        <dbReference type="PROSITE" id="PS50928"/>
    </source>
</evidence>
<dbReference type="PROSITE" id="PS50928">
    <property type="entry name" value="ABC_TM1"/>
    <property type="match status" value="1"/>
</dbReference>
<dbReference type="OrthoDB" id="5244012at2"/>
<evidence type="ECO:0000256" key="6">
    <source>
        <dbReference type="RuleBase" id="RU363032"/>
    </source>
</evidence>
<dbReference type="Gene3D" id="1.10.3720.10">
    <property type="entry name" value="MetI-like"/>
    <property type="match status" value="1"/>
</dbReference>
<dbReference type="InterPro" id="IPR051204">
    <property type="entry name" value="ABC_transp_perm/SBD"/>
</dbReference>
<organism evidence="8 9">
    <name type="scientific">Nakamurella flava</name>
    <dbReference type="NCBI Taxonomy" id="2576308"/>
    <lineage>
        <taxon>Bacteria</taxon>
        <taxon>Bacillati</taxon>
        <taxon>Actinomycetota</taxon>
        <taxon>Actinomycetes</taxon>
        <taxon>Nakamurellales</taxon>
        <taxon>Nakamurellaceae</taxon>
        <taxon>Nakamurella</taxon>
    </lineage>
</organism>
<evidence type="ECO:0000256" key="2">
    <source>
        <dbReference type="ARBA" id="ARBA00022448"/>
    </source>
</evidence>
<dbReference type="PANTHER" id="PTHR30177:SF33">
    <property type="entry name" value="POSSIBLE OSMOPROTECTANT (GLYCINE BETAINE_CARNITINE_CHOLINE_L-PROLINE) TRANSPORT INTEGRAL MEMBRANE PROTEIN ABC TRANSPORTER PROZ"/>
    <property type="match status" value="1"/>
</dbReference>
<dbReference type="CDD" id="cd06261">
    <property type="entry name" value="TM_PBP2"/>
    <property type="match status" value="1"/>
</dbReference>
<evidence type="ECO:0000313" key="9">
    <source>
        <dbReference type="Proteomes" id="UP000306985"/>
    </source>
</evidence>
<dbReference type="SUPFAM" id="SSF161098">
    <property type="entry name" value="MetI-like"/>
    <property type="match status" value="1"/>
</dbReference>